<dbReference type="Proteomes" id="UP001165083">
    <property type="component" value="Unassembled WGS sequence"/>
</dbReference>
<keyword evidence="3" id="KW-1185">Reference proteome</keyword>
<evidence type="ECO:0000313" key="2">
    <source>
        <dbReference type="EMBL" id="GMF18581.1"/>
    </source>
</evidence>
<dbReference type="EMBL" id="BSXW01000321">
    <property type="protein sequence ID" value="GMF18581.1"/>
    <property type="molecule type" value="Genomic_DNA"/>
</dbReference>
<evidence type="ECO:0000256" key="1">
    <source>
        <dbReference type="SAM" id="MobiDB-lite"/>
    </source>
</evidence>
<proteinExistence type="predicted"/>
<name>A0A9W6TRF0_9STRA</name>
<evidence type="ECO:0000313" key="3">
    <source>
        <dbReference type="Proteomes" id="UP001165083"/>
    </source>
</evidence>
<reference evidence="2" key="1">
    <citation type="submission" date="2023-04" db="EMBL/GenBank/DDBJ databases">
        <title>Phytophthora lilii NBRC 32176.</title>
        <authorList>
            <person name="Ichikawa N."/>
            <person name="Sato H."/>
            <person name="Tonouchi N."/>
        </authorList>
    </citation>
    <scope>NUCLEOTIDE SEQUENCE</scope>
    <source>
        <strain evidence="2">NBRC 32176</strain>
    </source>
</reference>
<sequence>MLAVQVNVDEPFKVKPGNVGSKWKSLASMLNKGKCFTTHAINEPSLKLDFETLLDKHARFKRSFAGKLGLNEIEHAHVASSPLSSSCSNEKTGSHSMLPVLGN</sequence>
<protein>
    <submittedName>
        <fullName evidence="2">Unnamed protein product</fullName>
    </submittedName>
</protein>
<comment type="caution">
    <text evidence="2">The sequence shown here is derived from an EMBL/GenBank/DDBJ whole genome shotgun (WGS) entry which is preliminary data.</text>
</comment>
<dbReference type="AlphaFoldDB" id="A0A9W6TRF0"/>
<accession>A0A9W6TRF0</accession>
<organism evidence="2 3">
    <name type="scientific">Phytophthora lilii</name>
    <dbReference type="NCBI Taxonomy" id="2077276"/>
    <lineage>
        <taxon>Eukaryota</taxon>
        <taxon>Sar</taxon>
        <taxon>Stramenopiles</taxon>
        <taxon>Oomycota</taxon>
        <taxon>Peronosporomycetes</taxon>
        <taxon>Peronosporales</taxon>
        <taxon>Peronosporaceae</taxon>
        <taxon>Phytophthora</taxon>
    </lineage>
</organism>
<gene>
    <name evidence="2" type="ORF">Plil01_000697100</name>
</gene>
<feature type="region of interest" description="Disordered" evidence="1">
    <location>
        <begin position="81"/>
        <end position="103"/>
    </location>
</feature>
<feature type="compositionally biased region" description="Polar residues" evidence="1">
    <location>
        <begin position="81"/>
        <end position="95"/>
    </location>
</feature>